<keyword evidence="3 6" id="KW-0812">Transmembrane</keyword>
<protein>
    <submittedName>
        <fullName evidence="8">MFS transporter</fullName>
    </submittedName>
</protein>
<evidence type="ECO:0000256" key="4">
    <source>
        <dbReference type="ARBA" id="ARBA00022989"/>
    </source>
</evidence>
<reference evidence="8 9" key="1">
    <citation type="submission" date="2019-09" db="EMBL/GenBank/DDBJ databases">
        <title>Whole genome shotgun sequencing (WGS) of Ellagibacter isourolithinifaciens DSM 104140(T) and Adlercreutzia muris DSM 29508(T).</title>
        <authorList>
            <person name="Stoll D.A."/>
            <person name="Danylec N."/>
            <person name="Huch M."/>
        </authorList>
    </citation>
    <scope>NUCLEOTIDE SEQUENCE [LARGE SCALE GENOMIC DNA]</scope>
    <source>
        <strain evidence="8 9">DSM 104140</strain>
    </source>
</reference>
<evidence type="ECO:0000256" key="3">
    <source>
        <dbReference type="ARBA" id="ARBA00022692"/>
    </source>
</evidence>
<evidence type="ECO:0000313" key="9">
    <source>
        <dbReference type="Proteomes" id="UP000468668"/>
    </source>
</evidence>
<evidence type="ECO:0000256" key="6">
    <source>
        <dbReference type="SAM" id="Phobius"/>
    </source>
</evidence>
<feature type="transmembrane region" description="Helical" evidence="6">
    <location>
        <begin position="12"/>
        <end position="33"/>
    </location>
</feature>
<accession>A0A6N6NS49</accession>
<feature type="transmembrane region" description="Helical" evidence="6">
    <location>
        <begin position="174"/>
        <end position="197"/>
    </location>
</feature>
<dbReference type="InterPro" id="IPR050189">
    <property type="entry name" value="MFS_Efflux_Transporters"/>
</dbReference>
<dbReference type="PANTHER" id="PTHR43124:SF4">
    <property type="entry name" value="SUGAR EFFLUX TRANSPORTER"/>
    <property type="match status" value="1"/>
</dbReference>
<feature type="transmembrane region" description="Helical" evidence="6">
    <location>
        <begin position="370"/>
        <end position="392"/>
    </location>
</feature>
<evidence type="ECO:0000313" key="8">
    <source>
        <dbReference type="EMBL" id="KAB1640471.1"/>
    </source>
</evidence>
<feature type="domain" description="Major facilitator superfamily (MFS) profile" evidence="7">
    <location>
        <begin position="22"/>
        <end position="403"/>
    </location>
</feature>
<gene>
    <name evidence="8" type="ORF">F8C90_06210</name>
</gene>
<feature type="transmembrane region" description="Helical" evidence="6">
    <location>
        <begin position="88"/>
        <end position="111"/>
    </location>
</feature>
<feature type="transmembrane region" description="Helical" evidence="6">
    <location>
        <begin position="281"/>
        <end position="303"/>
    </location>
</feature>
<evidence type="ECO:0000259" key="7">
    <source>
        <dbReference type="PROSITE" id="PS50850"/>
    </source>
</evidence>
<feature type="transmembrane region" description="Helical" evidence="6">
    <location>
        <begin position="315"/>
        <end position="333"/>
    </location>
</feature>
<dbReference type="OrthoDB" id="9814237at2"/>
<dbReference type="PROSITE" id="PS50850">
    <property type="entry name" value="MFS"/>
    <property type="match status" value="1"/>
</dbReference>
<feature type="transmembrane region" description="Helical" evidence="6">
    <location>
        <begin position="218"/>
        <end position="240"/>
    </location>
</feature>
<feature type="transmembrane region" description="Helical" evidence="6">
    <location>
        <begin position="345"/>
        <end position="364"/>
    </location>
</feature>
<keyword evidence="2" id="KW-1003">Cell membrane</keyword>
<keyword evidence="5 6" id="KW-0472">Membrane</keyword>
<dbReference type="InterPro" id="IPR011701">
    <property type="entry name" value="MFS"/>
</dbReference>
<keyword evidence="4 6" id="KW-1133">Transmembrane helix</keyword>
<dbReference type="Pfam" id="PF07690">
    <property type="entry name" value="MFS_1"/>
    <property type="match status" value="1"/>
</dbReference>
<dbReference type="InterPro" id="IPR036259">
    <property type="entry name" value="MFS_trans_sf"/>
</dbReference>
<evidence type="ECO:0000256" key="2">
    <source>
        <dbReference type="ARBA" id="ARBA00022475"/>
    </source>
</evidence>
<sequence length="407" mass="42811">MDVFGTPSERKWVLVSMRFWVPLVGMTLSTFVFNTSEFMPIGLLTDIAADFNMTESAAGMLISVYAWAVMILSLPLMLCVTKVPPKRLLLGVIVLFGICQLLSAASVNFWMLMAARIGVAAAHAVFWSIITPLAVRVAPSSKASLALSMVGMGTSVAMIFGLPCGRMLGLAIGWRATFLTVGIVSFAIVACLAFVFPKLDAGKPFTLGKLPSLLRTRSLLSMYLVTIIVITAYFTGYGYIEPFFQQVAGLPDDAITFALVLFGAAGLVGSLLFARLGHVTLATFIRFACAGIAAALLLMAPAATGGEVSSCFVCVLWGLAASLFNVSFNAAVIKCAPEGASSVAMSMYSGLYNLGIGTGTWLGGMVTANVGIGLIGYVGGVLALAGLAYCCLRFVGLLRQVRHPSIG</sequence>
<feature type="transmembrane region" description="Helical" evidence="6">
    <location>
        <begin position="145"/>
        <end position="162"/>
    </location>
</feature>
<name>A0A6N6NS49_9ACTN</name>
<feature type="transmembrane region" description="Helical" evidence="6">
    <location>
        <begin position="117"/>
        <end position="138"/>
    </location>
</feature>
<keyword evidence="9" id="KW-1185">Reference proteome</keyword>
<dbReference type="GO" id="GO:0005886">
    <property type="term" value="C:plasma membrane"/>
    <property type="evidence" value="ECO:0007669"/>
    <property type="project" value="UniProtKB-SubCell"/>
</dbReference>
<dbReference type="CDD" id="cd17324">
    <property type="entry name" value="MFS_NepI_like"/>
    <property type="match status" value="1"/>
</dbReference>
<comment type="caution">
    <text evidence="8">The sequence shown here is derived from an EMBL/GenBank/DDBJ whole genome shotgun (WGS) entry which is preliminary data.</text>
</comment>
<dbReference type="InterPro" id="IPR020846">
    <property type="entry name" value="MFS_dom"/>
</dbReference>
<dbReference type="PANTHER" id="PTHR43124">
    <property type="entry name" value="PURINE EFFLUX PUMP PBUE"/>
    <property type="match status" value="1"/>
</dbReference>
<organism evidence="8 9">
    <name type="scientific">Ellagibacter isourolithinifaciens</name>
    <dbReference type="NCBI Taxonomy" id="2137581"/>
    <lineage>
        <taxon>Bacteria</taxon>
        <taxon>Bacillati</taxon>
        <taxon>Actinomycetota</taxon>
        <taxon>Coriobacteriia</taxon>
        <taxon>Eggerthellales</taxon>
        <taxon>Eggerthellaceae</taxon>
        <taxon>Ellagibacter</taxon>
    </lineage>
</organism>
<dbReference type="AlphaFoldDB" id="A0A6N6NS49"/>
<proteinExistence type="predicted"/>
<dbReference type="Gene3D" id="1.20.1250.20">
    <property type="entry name" value="MFS general substrate transporter like domains"/>
    <property type="match status" value="1"/>
</dbReference>
<feature type="transmembrane region" description="Helical" evidence="6">
    <location>
        <begin position="255"/>
        <end position="274"/>
    </location>
</feature>
<dbReference type="SUPFAM" id="SSF103473">
    <property type="entry name" value="MFS general substrate transporter"/>
    <property type="match status" value="1"/>
</dbReference>
<dbReference type="GO" id="GO:0022857">
    <property type="term" value="F:transmembrane transporter activity"/>
    <property type="evidence" value="ECO:0007669"/>
    <property type="project" value="InterPro"/>
</dbReference>
<comment type="subcellular location">
    <subcellularLocation>
        <location evidence="1">Cell membrane</location>
        <topology evidence="1">Multi-pass membrane protein</topology>
    </subcellularLocation>
</comment>
<feature type="transmembrane region" description="Helical" evidence="6">
    <location>
        <begin position="60"/>
        <end position="81"/>
    </location>
</feature>
<dbReference type="EMBL" id="WAJR01000012">
    <property type="protein sequence ID" value="KAB1640471.1"/>
    <property type="molecule type" value="Genomic_DNA"/>
</dbReference>
<dbReference type="Proteomes" id="UP000468668">
    <property type="component" value="Unassembled WGS sequence"/>
</dbReference>
<evidence type="ECO:0000256" key="1">
    <source>
        <dbReference type="ARBA" id="ARBA00004651"/>
    </source>
</evidence>
<evidence type="ECO:0000256" key="5">
    <source>
        <dbReference type="ARBA" id="ARBA00023136"/>
    </source>
</evidence>